<dbReference type="STRING" id="656916.A0A2G7FTV2"/>
<evidence type="ECO:0000313" key="7">
    <source>
        <dbReference type="Proteomes" id="UP000231358"/>
    </source>
</evidence>
<keyword evidence="3" id="KW-0862">Zinc</keyword>
<feature type="compositionally biased region" description="Basic and acidic residues" evidence="4">
    <location>
        <begin position="307"/>
        <end position="341"/>
    </location>
</feature>
<dbReference type="SMART" id="SM01328">
    <property type="entry name" value="zf-3CxxC"/>
    <property type="match status" value="1"/>
</dbReference>
<evidence type="ECO:0000256" key="2">
    <source>
        <dbReference type="ARBA" id="ARBA00022771"/>
    </source>
</evidence>
<evidence type="ECO:0000313" key="6">
    <source>
        <dbReference type="EMBL" id="PIG83983.1"/>
    </source>
</evidence>
<dbReference type="InterPro" id="IPR009027">
    <property type="entry name" value="Ribosomal_bL9/RNase_H1_N"/>
</dbReference>
<dbReference type="Proteomes" id="UP000231358">
    <property type="component" value="Unassembled WGS sequence"/>
</dbReference>
<keyword evidence="1" id="KW-0479">Metal-binding</keyword>
<dbReference type="AlphaFoldDB" id="A0A2G7FTV2"/>
<dbReference type="SUPFAM" id="SSF55658">
    <property type="entry name" value="L9 N-domain-like"/>
    <property type="match status" value="1"/>
</dbReference>
<evidence type="ECO:0000256" key="3">
    <source>
        <dbReference type="ARBA" id="ARBA00022833"/>
    </source>
</evidence>
<feature type="region of interest" description="Disordered" evidence="4">
    <location>
        <begin position="296"/>
        <end position="341"/>
    </location>
</feature>
<organism evidence="6 7">
    <name type="scientific">Aspergillus arachidicola</name>
    <dbReference type="NCBI Taxonomy" id="656916"/>
    <lineage>
        <taxon>Eukaryota</taxon>
        <taxon>Fungi</taxon>
        <taxon>Dikarya</taxon>
        <taxon>Ascomycota</taxon>
        <taxon>Pezizomycotina</taxon>
        <taxon>Eurotiomycetes</taxon>
        <taxon>Eurotiomycetidae</taxon>
        <taxon>Eurotiales</taxon>
        <taxon>Aspergillaceae</taxon>
        <taxon>Aspergillus</taxon>
        <taxon>Aspergillus subgen. Circumdati</taxon>
    </lineage>
</organism>
<evidence type="ECO:0000256" key="1">
    <source>
        <dbReference type="ARBA" id="ARBA00022723"/>
    </source>
</evidence>
<dbReference type="InterPro" id="IPR027377">
    <property type="entry name" value="ZAR1/RTP1-5-like_Znf-3CxxC"/>
</dbReference>
<dbReference type="GO" id="GO:0008270">
    <property type="term" value="F:zinc ion binding"/>
    <property type="evidence" value="ECO:0007669"/>
    <property type="project" value="UniProtKB-KW"/>
</dbReference>
<dbReference type="Pfam" id="PF13695">
    <property type="entry name" value="Zn_ribbon_3CxxC"/>
    <property type="match status" value="1"/>
</dbReference>
<dbReference type="EMBL" id="NEXV01000418">
    <property type="protein sequence ID" value="PIG83983.1"/>
    <property type="molecule type" value="Genomic_DNA"/>
</dbReference>
<comment type="caution">
    <text evidence="6">The sequence shown here is derived from an EMBL/GenBank/DDBJ whole genome shotgun (WGS) entry which is preliminary data.</text>
</comment>
<name>A0A2G7FTV2_9EURO</name>
<keyword evidence="2" id="KW-0863">Zinc-finger</keyword>
<dbReference type="InterPro" id="IPR011320">
    <property type="entry name" value="RNase_H1_N"/>
</dbReference>
<protein>
    <recommendedName>
        <fullName evidence="5">3CxxC-type domain-containing protein</fullName>
    </recommendedName>
</protein>
<dbReference type="Gene3D" id="3.40.970.10">
    <property type="entry name" value="Ribonuclease H1, N-terminal domain"/>
    <property type="match status" value="1"/>
</dbReference>
<evidence type="ECO:0000256" key="4">
    <source>
        <dbReference type="SAM" id="MobiDB-lite"/>
    </source>
</evidence>
<accession>A0A2G7FTV2</accession>
<gene>
    <name evidence="6" type="ORF">AARAC_008638</name>
</gene>
<evidence type="ECO:0000259" key="5">
    <source>
        <dbReference type="SMART" id="SM01328"/>
    </source>
</evidence>
<dbReference type="InterPro" id="IPR037056">
    <property type="entry name" value="RNase_H1_N_sf"/>
</dbReference>
<dbReference type="Pfam" id="PF01693">
    <property type="entry name" value="Cauli_VI"/>
    <property type="match status" value="1"/>
</dbReference>
<sequence length="341" mass="38938">MPPGRRKTTERWSMYQELHDDVSRLLADTDLNFDFHDSDDDINPTKLRNTNIMGRFTCYNSGCRSKGWASKKIAITIRLYPGQKYNARVYHQRCKFCNSLGRPVLDESYAERVTYWVKQWNGVQVEKPPISGVSKGPHNKQLCEGCKAGRCTESGDDWLMQLQRSQVHPRVIGCKDADQQKFDTLEDARGAMTSKGFTDVKEVLVPITEGKAGPLGHGKFYAVAGGRTTEVFTDWENAKRSIDGTHACHQRFRTQQEAEQFIETWKDAYADVWRREIRQGLDKGWKPKDMEFDAGLFLDRGNNNGTTKEDTDEKNEQSSRGANDDHELSKLEGLAIKEESQ</sequence>
<feature type="domain" description="3CxxC-type" evidence="5">
    <location>
        <begin position="51"/>
        <end position="149"/>
    </location>
</feature>
<keyword evidence="7" id="KW-1185">Reference proteome</keyword>
<proteinExistence type="predicted"/>
<reference evidence="6 7" key="1">
    <citation type="submission" date="2017-05" db="EMBL/GenBank/DDBJ databases">
        <title>Genome sequence for an aflatoxigenic pathogen of Argentinian peanut, Aspergillus arachidicola.</title>
        <authorList>
            <person name="Moore G."/>
            <person name="Beltz S.B."/>
            <person name="Mack B.M."/>
        </authorList>
    </citation>
    <scope>NUCLEOTIDE SEQUENCE [LARGE SCALE GENOMIC DNA]</scope>
    <source>
        <strain evidence="6 7">CBS 117610</strain>
    </source>
</reference>